<protein>
    <submittedName>
        <fullName evidence="2">Uncharacterized protein</fullName>
    </submittedName>
</protein>
<evidence type="ECO:0000256" key="1">
    <source>
        <dbReference type="SAM" id="MobiDB-lite"/>
    </source>
</evidence>
<name>A0A2P4YM37_9STRA</name>
<evidence type="ECO:0000313" key="2">
    <source>
        <dbReference type="EMBL" id="POM78873.1"/>
    </source>
</evidence>
<evidence type="ECO:0000313" key="3">
    <source>
        <dbReference type="Proteomes" id="UP000237271"/>
    </source>
</evidence>
<dbReference type="AlphaFoldDB" id="A0A2P4YM37"/>
<dbReference type="PANTHER" id="PTHR34415">
    <property type="entry name" value="INTEGRASE CATALYTIC DOMAIN-CONTAINING PROTEIN"/>
    <property type="match status" value="1"/>
</dbReference>
<proteinExistence type="predicted"/>
<keyword evidence="3" id="KW-1185">Reference proteome</keyword>
<reference evidence="2 3" key="1">
    <citation type="journal article" date="2017" name="Genome Biol. Evol.">
        <title>Phytophthora megakarya and P. palmivora, closely related causal agents of cacao black pod rot, underwent increases in genome sizes and gene numbers by different mechanisms.</title>
        <authorList>
            <person name="Ali S.S."/>
            <person name="Shao J."/>
            <person name="Lary D.J."/>
            <person name="Kronmiller B."/>
            <person name="Shen D."/>
            <person name="Strem M.D."/>
            <person name="Amoako-Attah I."/>
            <person name="Akrofi A.Y."/>
            <person name="Begoude B.A."/>
            <person name="Ten Hoopen G.M."/>
            <person name="Coulibaly K."/>
            <person name="Kebe B.I."/>
            <person name="Melnick R.L."/>
            <person name="Guiltinan M.J."/>
            <person name="Tyler B.M."/>
            <person name="Meinhardt L.W."/>
            <person name="Bailey B.A."/>
        </authorList>
    </citation>
    <scope>NUCLEOTIDE SEQUENCE [LARGE SCALE GENOMIC DNA]</scope>
    <source>
        <strain evidence="3">sbr112.9</strain>
    </source>
</reference>
<sequence>MDGEMDVDTENAVDCGLGEDRAYSNPGEEEEDATASDADEDGSSSSASLLESDSEVIPPGVDDAVAEHIDSVLGVWCCQNECLSKQSEGVTTFIAGYMKLSKDGQRTSLVTALSVPAGLSVEGQRHRSTGQHVRYAYCLPFGGEQNLYAIPHHGNTGNRNAKIVDEAQLKAFFTRLAEVHGDIVPVRFRNKKTKDGDLRRYYTIKEYRLLLAYFTWAMMHDWYLKWATDARVRIQEPSLTNFRMVLERLCPTIRIRSPRDNVCDACVIYRNTMGPEPTVEDTEAAVASHIADAKSMRHHYKDDCDAATYDALVTTIDFAQNIMLPHNTSTPSLWYFLSLISVSGFGIHSHPDKLQWKLIYSERKAKKGSTEVISMLGTYARMRNIYSMGPGQKKWDMYTDNCGGQEQLRVAAAVSGAR</sequence>
<organism evidence="2 3">
    <name type="scientific">Phytophthora palmivora</name>
    <dbReference type="NCBI Taxonomy" id="4796"/>
    <lineage>
        <taxon>Eukaryota</taxon>
        <taxon>Sar</taxon>
        <taxon>Stramenopiles</taxon>
        <taxon>Oomycota</taxon>
        <taxon>Peronosporomycetes</taxon>
        <taxon>Peronosporales</taxon>
        <taxon>Peronosporaceae</taxon>
        <taxon>Phytophthora</taxon>
    </lineage>
</organism>
<accession>A0A2P4YM37</accession>
<feature type="region of interest" description="Disordered" evidence="1">
    <location>
        <begin position="1"/>
        <end position="59"/>
    </location>
</feature>
<gene>
    <name evidence="2" type="ORF">PHPALM_3549</name>
</gene>
<dbReference type="Proteomes" id="UP000237271">
    <property type="component" value="Unassembled WGS sequence"/>
</dbReference>
<feature type="compositionally biased region" description="Acidic residues" evidence="1">
    <location>
        <begin position="27"/>
        <end position="42"/>
    </location>
</feature>
<dbReference type="EMBL" id="NCKW01001886">
    <property type="protein sequence ID" value="POM78873.1"/>
    <property type="molecule type" value="Genomic_DNA"/>
</dbReference>
<feature type="compositionally biased region" description="Acidic residues" evidence="1">
    <location>
        <begin position="1"/>
        <end position="11"/>
    </location>
</feature>
<comment type="caution">
    <text evidence="2">The sequence shown here is derived from an EMBL/GenBank/DDBJ whole genome shotgun (WGS) entry which is preliminary data.</text>
</comment>
<dbReference type="OrthoDB" id="108252at2759"/>
<dbReference type="PANTHER" id="PTHR34415:SF1">
    <property type="entry name" value="INTEGRASE CATALYTIC DOMAIN-CONTAINING PROTEIN"/>
    <property type="match status" value="1"/>
</dbReference>